<gene>
    <name evidence="2" type="ORF">ACFP2T_15950</name>
</gene>
<keyword evidence="1" id="KW-0732">Signal</keyword>
<protein>
    <recommendedName>
        <fullName evidence="4">DUF4352 domain-containing protein</fullName>
    </recommendedName>
</protein>
<organism evidence="2 3">
    <name type="scientific">Plantactinospora solaniradicis</name>
    <dbReference type="NCBI Taxonomy" id="1723736"/>
    <lineage>
        <taxon>Bacteria</taxon>
        <taxon>Bacillati</taxon>
        <taxon>Actinomycetota</taxon>
        <taxon>Actinomycetes</taxon>
        <taxon>Micromonosporales</taxon>
        <taxon>Micromonosporaceae</taxon>
        <taxon>Plantactinospora</taxon>
    </lineage>
</organism>
<comment type="caution">
    <text evidence="2">The sequence shown here is derived from an EMBL/GenBank/DDBJ whole genome shotgun (WGS) entry which is preliminary data.</text>
</comment>
<accession>A0ABW1K7X6</accession>
<feature type="chain" id="PRO_5047068551" description="DUF4352 domain-containing protein" evidence="1">
    <location>
        <begin position="23"/>
        <end position="205"/>
    </location>
</feature>
<evidence type="ECO:0008006" key="4">
    <source>
        <dbReference type="Google" id="ProtNLM"/>
    </source>
</evidence>
<name>A0ABW1K7X6_9ACTN</name>
<proteinExistence type="predicted"/>
<evidence type="ECO:0000256" key="1">
    <source>
        <dbReference type="SAM" id="SignalP"/>
    </source>
</evidence>
<dbReference type="RefSeq" id="WP_377422154.1">
    <property type="nucleotide sequence ID" value="NZ_JBHSPR010000010.1"/>
</dbReference>
<evidence type="ECO:0000313" key="3">
    <source>
        <dbReference type="Proteomes" id="UP001596203"/>
    </source>
</evidence>
<reference evidence="3" key="1">
    <citation type="journal article" date="2019" name="Int. J. Syst. Evol. Microbiol.">
        <title>The Global Catalogue of Microorganisms (GCM) 10K type strain sequencing project: providing services to taxonomists for standard genome sequencing and annotation.</title>
        <authorList>
            <consortium name="The Broad Institute Genomics Platform"/>
            <consortium name="The Broad Institute Genome Sequencing Center for Infectious Disease"/>
            <person name="Wu L."/>
            <person name="Ma J."/>
        </authorList>
    </citation>
    <scope>NUCLEOTIDE SEQUENCE [LARGE SCALE GENOMIC DNA]</scope>
    <source>
        <strain evidence="3">ZS-35-S2</strain>
    </source>
</reference>
<keyword evidence="3" id="KW-1185">Reference proteome</keyword>
<evidence type="ECO:0000313" key="2">
    <source>
        <dbReference type="EMBL" id="MFC6017696.1"/>
    </source>
</evidence>
<sequence>MGFRRTTVFGVLALAMTLPLLGCDVLGGSDPSAPTGSAGAAGAAGAAPAGPDDLGEVIATRDVQVSENGDVIPVRVELYQLRRKDGFVTVNLRMTNTGTEGAGHRWQIADEFAGDTPGHTLAGVSLVDRKNRKQYLVARTAGDAADGAGSDNQDRYLASLQLAAVFVQPGQSVNLYATFGAPPDDVRAVDVVVPNVPVFDNVPLS</sequence>
<dbReference type="EMBL" id="JBHSPR010000010">
    <property type="protein sequence ID" value="MFC6017696.1"/>
    <property type="molecule type" value="Genomic_DNA"/>
</dbReference>
<dbReference type="Proteomes" id="UP001596203">
    <property type="component" value="Unassembled WGS sequence"/>
</dbReference>
<feature type="signal peptide" evidence="1">
    <location>
        <begin position="1"/>
        <end position="22"/>
    </location>
</feature>